<dbReference type="Pfam" id="PF04074">
    <property type="entry name" value="DUF386"/>
    <property type="match status" value="1"/>
</dbReference>
<gene>
    <name evidence="1" type="primary">tabA</name>
    <name evidence="1" type="ORF">VA7868_01609</name>
</gene>
<keyword evidence="2" id="KW-1185">Reference proteome</keyword>
<dbReference type="InterPro" id="IPR004375">
    <property type="entry name" value="NanQ/TabA/YiaL"/>
</dbReference>
<name>A0A1M5YBU0_9VIBR</name>
<dbReference type="EMBL" id="FQXZ01000015">
    <property type="protein sequence ID" value="SHI09505.1"/>
    <property type="molecule type" value="Genomic_DNA"/>
</dbReference>
<dbReference type="PANTHER" id="PTHR34986:SF1">
    <property type="entry name" value="PROTEIN YIAL"/>
    <property type="match status" value="1"/>
</dbReference>
<dbReference type="Gene3D" id="2.60.120.370">
    <property type="entry name" value="YhcH/YjgK/YiaL"/>
    <property type="match status" value="1"/>
</dbReference>
<protein>
    <submittedName>
        <fullName evidence="1">Toxin-antitoxin biofilm protein TabA</fullName>
    </submittedName>
</protein>
<accession>A0A1M5YBU0</accession>
<dbReference type="Proteomes" id="UP000184608">
    <property type="component" value="Unassembled WGS sequence"/>
</dbReference>
<organism evidence="1 2">
    <name type="scientific">Vibrio aerogenes CECT 7868</name>
    <dbReference type="NCBI Taxonomy" id="1216006"/>
    <lineage>
        <taxon>Bacteria</taxon>
        <taxon>Pseudomonadati</taxon>
        <taxon>Pseudomonadota</taxon>
        <taxon>Gammaproteobacteria</taxon>
        <taxon>Vibrionales</taxon>
        <taxon>Vibrionaceae</taxon>
        <taxon>Vibrio</taxon>
    </lineage>
</organism>
<dbReference type="SUPFAM" id="SSF51197">
    <property type="entry name" value="Clavaminate synthase-like"/>
    <property type="match status" value="1"/>
</dbReference>
<dbReference type="AlphaFoldDB" id="A0A1M5YBU0"/>
<dbReference type="GO" id="GO:0005829">
    <property type="term" value="C:cytosol"/>
    <property type="evidence" value="ECO:0007669"/>
    <property type="project" value="TreeGrafter"/>
</dbReference>
<dbReference type="PANTHER" id="PTHR34986">
    <property type="entry name" value="EVOLVED BETA-GALACTOSIDASE SUBUNIT BETA"/>
    <property type="match status" value="1"/>
</dbReference>
<dbReference type="OrthoDB" id="6196468at2"/>
<dbReference type="RefSeq" id="WP_073603340.1">
    <property type="nucleotide sequence ID" value="NZ_FQXZ01000015.1"/>
</dbReference>
<sequence>MFISDFNSSDYQALLPEQFVAAINYVKTQDLVNMALGKYPIPGIAEEDAFFVVMEYDTNVESPVGPEFHKTYTDVQLIVKGEERFGWAEVTDEQYEQLAKEFSYDSEKDICFTALDAVEMSYQAMRYDEFYLFSPKTVHMPGLSVSSPGLVRKIVIKIKQPC</sequence>
<evidence type="ECO:0000313" key="1">
    <source>
        <dbReference type="EMBL" id="SHI09505.1"/>
    </source>
</evidence>
<dbReference type="NCBIfam" id="TIGR00022">
    <property type="entry name" value="YhcH/YjgK/YiaL family protein"/>
    <property type="match status" value="1"/>
</dbReference>
<dbReference type="STRING" id="1216006.VA7868_01609"/>
<proteinExistence type="predicted"/>
<dbReference type="InterPro" id="IPR037012">
    <property type="entry name" value="NanQ/TabA/YiaL_sf"/>
</dbReference>
<evidence type="ECO:0000313" key="2">
    <source>
        <dbReference type="Proteomes" id="UP000184608"/>
    </source>
</evidence>
<reference evidence="1 2" key="1">
    <citation type="submission" date="2016-11" db="EMBL/GenBank/DDBJ databases">
        <authorList>
            <person name="Jaros S."/>
            <person name="Januszkiewicz K."/>
            <person name="Wedrychowicz H."/>
        </authorList>
    </citation>
    <scope>NUCLEOTIDE SEQUENCE [LARGE SCALE GENOMIC DNA]</scope>
    <source>
        <strain evidence="1 2">CECT 7868</strain>
    </source>
</reference>